<evidence type="ECO:0000256" key="2">
    <source>
        <dbReference type="ARBA" id="ARBA00022692"/>
    </source>
</evidence>
<dbReference type="Pfam" id="PF12698">
    <property type="entry name" value="ABC2_membrane_3"/>
    <property type="match status" value="1"/>
</dbReference>
<dbReference type="InterPro" id="IPR051784">
    <property type="entry name" value="Nod_factor_ABC_transporter"/>
</dbReference>
<name>A0A5B8C867_9MICO</name>
<dbReference type="RefSeq" id="WP_139930765.1">
    <property type="nucleotide sequence ID" value="NZ_CP040915.1"/>
</dbReference>
<evidence type="ECO:0000313" key="8">
    <source>
        <dbReference type="EMBL" id="QDC26230.1"/>
    </source>
</evidence>
<dbReference type="OrthoDB" id="63188at2"/>
<evidence type="ECO:0000259" key="7">
    <source>
        <dbReference type="Pfam" id="PF12698"/>
    </source>
</evidence>
<sequence length="279" mass="28680">MSTTHTSTAGIDARPNGGRAGLLALQTLTQLRSSLRTADFAVGAVVIPVLLYAMFGLPNASSRLPGGTAVGAAMLVSLTAYGVVSLAVFVFGEDVAKERGRGWVRTLRATPLPTSVYLVGKAGAALVHGALIVLAMSVLAAVAGNVDLPVRTWLLLGAVQLAGVLVFSPLGFAIAYLARPRAATVVANVIFLPLAFASGFFVPLGELPAVLGDIAQVLPTCHFGQLAYRLVMPEGDIAYWTGATVAPVAVNLAWVVGSAVVLGSLALLAARREAVTRRG</sequence>
<keyword evidence="4 6" id="KW-0472">Membrane</keyword>
<evidence type="ECO:0000256" key="5">
    <source>
        <dbReference type="ARBA" id="ARBA00023251"/>
    </source>
</evidence>
<comment type="subcellular location">
    <subcellularLocation>
        <location evidence="1">Membrane</location>
        <topology evidence="1">Multi-pass membrane protein</topology>
    </subcellularLocation>
</comment>
<dbReference type="Proteomes" id="UP000314616">
    <property type="component" value="Chromosome"/>
</dbReference>
<organism evidence="8 9">
    <name type="scientific">Georgenia yuyongxinii</name>
    <dbReference type="NCBI Taxonomy" id="2589797"/>
    <lineage>
        <taxon>Bacteria</taxon>
        <taxon>Bacillati</taxon>
        <taxon>Actinomycetota</taxon>
        <taxon>Actinomycetes</taxon>
        <taxon>Micrococcales</taxon>
        <taxon>Bogoriellaceae</taxon>
        <taxon>Georgenia</taxon>
    </lineage>
</organism>
<proteinExistence type="predicted"/>
<evidence type="ECO:0000256" key="4">
    <source>
        <dbReference type="ARBA" id="ARBA00023136"/>
    </source>
</evidence>
<dbReference type="PIRSF" id="PIRSF006648">
    <property type="entry name" value="DrrB"/>
    <property type="match status" value="1"/>
</dbReference>
<feature type="domain" description="ABC-2 type transporter transmembrane" evidence="7">
    <location>
        <begin position="74"/>
        <end position="268"/>
    </location>
</feature>
<keyword evidence="5" id="KW-0046">Antibiotic resistance</keyword>
<feature type="transmembrane region" description="Helical" evidence="6">
    <location>
        <begin position="237"/>
        <end position="270"/>
    </location>
</feature>
<protein>
    <submittedName>
        <fullName evidence="8">ABC transporter permease</fullName>
    </submittedName>
</protein>
<feature type="transmembrane region" description="Helical" evidence="6">
    <location>
        <begin position="185"/>
        <end position="204"/>
    </location>
</feature>
<feature type="transmembrane region" description="Helical" evidence="6">
    <location>
        <begin position="152"/>
        <end position="178"/>
    </location>
</feature>
<dbReference type="EMBL" id="CP040915">
    <property type="protein sequence ID" value="QDC26230.1"/>
    <property type="molecule type" value="Genomic_DNA"/>
</dbReference>
<evidence type="ECO:0000256" key="1">
    <source>
        <dbReference type="ARBA" id="ARBA00004141"/>
    </source>
</evidence>
<dbReference type="KEGG" id="gyu:FE374_17895"/>
<dbReference type="GO" id="GO:0140359">
    <property type="term" value="F:ABC-type transporter activity"/>
    <property type="evidence" value="ECO:0007669"/>
    <property type="project" value="InterPro"/>
</dbReference>
<gene>
    <name evidence="8" type="ORF">FE374_17895</name>
</gene>
<feature type="transmembrane region" description="Helical" evidence="6">
    <location>
        <begin position="69"/>
        <end position="91"/>
    </location>
</feature>
<dbReference type="InterPro" id="IPR000412">
    <property type="entry name" value="ABC_2_transport"/>
</dbReference>
<dbReference type="AlphaFoldDB" id="A0A5B8C867"/>
<dbReference type="InterPro" id="IPR013525">
    <property type="entry name" value="ABC2_TM"/>
</dbReference>
<keyword evidence="3 6" id="KW-1133">Transmembrane helix</keyword>
<feature type="transmembrane region" description="Helical" evidence="6">
    <location>
        <begin position="40"/>
        <end position="57"/>
    </location>
</feature>
<dbReference type="GO" id="GO:0043190">
    <property type="term" value="C:ATP-binding cassette (ABC) transporter complex"/>
    <property type="evidence" value="ECO:0007669"/>
    <property type="project" value="InterPro"/>
</dbReference>
<dbReference type="PANTHER" id="PTHR43229:SF2">
    <property type="entry name" value="NODULATION PROTEIN J"/>
    <property type="match status" value="1"/>
</dbReference>
<dbReference type="PANTHER" id="PTHR43229">
    <property type="entry name" value="NODULATION PROTEIN J"/>
    <property type="match status" value="1"/>
</dbReference>
<evidence type="ECO:0000256" key="3">
    <source>
        <dbReference type="ARBA" id="ARBA00022989"/>
    </source>
</evidence>
<keyword evidence="2 6" id="KW-0812">Transmembrane</keyword>
<feature type="transmembrane region" description="Helical" evidence="6">
    <location>
        <begin position="125"/>
        <end position="146"/>
    </location>
</feature>
<dbReference type="GO" id="GO:0046677">
    <property type="term" value="P:response to antibiotic"/>
    <property type="evidence" value="ECO:0007669"/>
    <property type="project" value="UniProtKB-KW"/>
</dbReference>
<accession>A0A5B8C867</accession>
<reference evidence="8 9" key="1">
    <citation type="submission" date="2019-05" db="EMBL/GenBank/DDBJ databases">
        <title>Georgenia *** sp. nov., and Georgenia *** sp. nov., isolated from the intestinal contents of plateau pika (Ochotona curzoniae) in the Qinghai-Tibet plateau of China.</title>
        <authorList>
            <person name="Tian Z."/>
        </authorList>
    </citation>
    <scope>NUCLEOTIDE SEQUENCE [LARGE SCALE GENOMIC DNA]</scope>
    <source>
        <strain evidence="8 9">Z443</strain>
    </source>
</reference>
<evidence type="ECO:0000256" key="6">
    <source>
        <dbReference type="SAM" id="Phobius"/>
    </source>
</evidence>
<evidence type="ECO:0000313" key="9">
    <source>
        <dbReference type="Proteomes" id="UP000314616"/>
    </source>
</evidence>